<dbReference type="EMBL" id="SLUO01000010">
    <property type="protein sequence ID" value="TCL56949.1"/>
    <property type="molecule type" value="Genomic_DNA"/>
</dbReference>
<dbReference type="InterPro" id="IPR027417">
    <property type="entry name" value="P-loop_NTPase"/>
</dbReference>
<feature type="domain" description="MRB1590-like C-terminal" evidence="4">
    <location>
        <begin position="497"/>
        <end position="597"/>
    </location>
</feature>
<dbReference type="PANTHER" id="PTHR38149:SF1">
    <property type="entry name" value="ATPASE"/>
    <property type="match status" value="1"/>
</dbReference>
<dbReference type="Pfam" id="PF20446">
    <property type="entry name" value="ABC_N"/>
    <property type="match status" value="1"/>
</dbReference>
<protein>
    <submittedName>
        <fullName evidence="5">Putative ABC-class ATPase</fullName>
    </submittedName>
</protein>
<dbReference type="Pfam" id="PF21117">
    <property type="entry name" value="MRB1590_C"/>
    <property type="match status" value="1"/>
</dbReference>
<dbReference type="RefSeq" id="WP_031391554.1">
    <property type="nucleotide sequence ID" value="NZ_JPNB01000002.1"/>
</dbReference>
<dbReference type="AlphaFoldDB" id="A0A4R1QSR5"/>
<proteinExistence type="predicted"/>
<gene>
    <name evidence="5" type="ORF">EDD76_110122</name>
</gene>
<feature type="compositionally biased region" description="Basic and acidic residues" evidence="1">
    <location>
        <begin position="481"/>
        <end position="491"/>
    </location>
</feature>
<accession>A0A4R1QSR5</accession>
<sequence length="599" mass="66355">MKASADLQNILKAIDRKGYPAYKDTRGSYSFGQYELSIDHVQGDPFASPSKVSIHVEGKAAGFPKECYERKERRIAMQDYLLRLFGSEADKYNFKAKGSGKSGLLSVSRCGQEVLERTACVIVPESGAIVLRLEIGFPANGRTICAPELEKILFDFLPRCIQGVLFYSMLNKEEVKHTLFLADDRYYIREHLAEMGLAAFVANGSVLPRESGISDRPMKNSVLFASPKSMEVTMKLPHKGEISGMGIKKGITLIVGGGYHGKSTLLKALELGVYDHIAGDGREYVITESDAVKIRAEDGRSVTGDDISLFVNNLPGGKDTKRFHTEDASGSTSQAANVVEAIESGSTLLLIDEDTCATNFMVRDELMQRVVHRDKEPITPFIERARFLYEENGISCIIVAGSSGSYFNIADCIIQMDHYRPEEITDFAKEEAKAFPAVSLPGDIPAMPDYERIPVRAVKAIEERKGNNYYAQKYGRGGKNRNGENAEGNVREPEHTKIKGMGKESVVLGKETIHLHYVEQLVDAEQAMALGYILAYAEHNMFNGQENLREIVNKLMELVEKKGLAAVVQGSYLPSGLALPRKQEVFACFNRYRSLKIGK</sequence>
<dbReference type="PANTHER" id="PTHR38149">
    <property type="entry name" value="ATPASE"/>
    <property type="match status" value="1"/>
</dbReference>
<name>A0A4R1QSR5_9FIRM</name>
<comment type="caution">
    <text evidence="5">The sequence shown here is derived from an EMBL/GenBank/DDBJ whole genome shotgun (WGS) entry which is preliminary data.</text>
</comment>
<feature type="domain" description="ATPase of the ABC class C-terminal" evidence="2">
    <location>
        <begin position="172"/>
        <end position="434"/>
    </location>
</feature>
<dbReference type="InterPro" id="IPR046834">
    <property type="entry name" value="ABC_ATPase_C"/>
</dbReference>
<keyword evidence="6" id="KW-1185">Reference proteome</keyword>
<evidence type="ECO:0000313" key="6">
    <source>
        <dbReference type="Proteomes" id="UP000295718"/>
    </source>
</evidence>
<evidence type="ECO:0000259" key="3">
    <source>
        <dbReference type="Pfam" id="PF20446"/>
    </source>
</evidence>
<evidence type="ECO:0000313" key="5">
    <source>
        <dbReference type="EMBL" id="TCL56949.1"/>
    </source>
</evidence>
<reference evidence="5 6" key="1">
    <citation type="submission" date="2019-03" db="EMBL/GenBank/DDBJ databases">
        <title>Genomic Encyclopedia of Type Strains, Phase IV (KMG-IV): sequencing the most valuable type-strain genomes for metagenomic binning, comparative biology and taxonomic classification.</title>
        <authorList>
            <person name="Goeker M."/>
        </authorList>
    </citation>
    <scope>NUCLEOTIDE SEQUENCE [LARGE SCALE GENOMIC DNA]</scope>
    <source>
        <strain evidence="5 6">DSM 100556</strain>
    </source>
</reference>
<evidence type="ECO:0000259" key="2">
    <source>
        <dbReference type="Pfam" id="PF09818"/>
    </source>
</evidence>
<evidence type="ECO:0000259" key="4">
    <source>
        <dbReference type="Pfam" id="PF21117"/>
    </source>
</evidence>
<dbReference type="OrthoDB" id="9809999at2"/>
<dbReference type="InterPro" id="IPR019195">
    <property type="entry name" value="ABC_ATPase_put"/>
</dbReference>
<evidence type="ECO:0000256" key="1">
    <source>
        <dbReference type="SAM" id="MobiDB-lite"/>
    </source>
</evidence>
<feature type="domain" description="ATPase of the ABC class N-terminal" evidence="3">
    <location>
        <begin position="6"/>
        <end position="167"/>
    </location>
</feature>
<dbReference type="SUPFAM" id="SSF52540">
    <property type="entry name" value="P-loop containing nucleoside triphosphate hydrolases"/>
    <property type="match status" value="1"/>
</dbReference>
<dbReference type="Pfam" id="PF09818">
    <property type="entry name" value="ABC_ATPase"/>
    <property type="match status" value="1"/>
</dbReference>
<dbReference type="Proteomes" id="UP000295718">
    <property type="component" value="Unassembled WGS sequence"/>
</dbReference>
<dbReference type="InterPro" id="IPR046833">
    <property type="entry name" value="ABC_N"/>
</dbReference>
<organism evidence="5 6">
    <name type="scientific">Kineothrix alysoides</name>
    <dbReference type="NCBI Taxonomy" id="1469948"/>
    <lineage>
        <taxon>Bacteria</taxon>
        <taxon>Bacillati</taxon>
        <taxon>Bacillota</taxon>
        <taxon>Clostridia</taxon>
        <taxon>Lachnospirales</taxon>
        <taxon>Lachnospiraceae</taxon>
        <taxon>Kineothrix</taxon>
    </lineage>
</organism>
<feature type="region of interest" description="Disordered" evidence="1">
    <location>
        <begin position="472"/>
        <end position="491"/>
    </location>
</feature>
<dbReference type="InterPro" id="IPR049069">
    <property type="entry name" value="MRB1590-like_C"/>
</dbReference>